<dbReference type="AlphaFoldDB" id="A0A5C6UEA6"/>
<dbReference type="RefSeq" id="WP_147081756.1">
    <property type="nucleotide sequence ID" value="NZ_VOQR01000001.1"/>
</dbReference>
<keyword evidence="2" id="KW-1185">Reference proteome</keyword>
<sequence>MTIETENDRPLAHTEATKMLAEAIAAKQALGVSQRDLAIALGYRSGVIVSHMANGRAPIPIDRSKDISDLLDLDRNAFLLAVLEQRLPMLDFRSLIGNHSLIDEKDERLMKQFEVIAGRPLSTLPADHLDLIRECLADREPRSRWLSLHELPIVALIRRLRPTFRSQGLTQADQEKVQEALR</sequence>
<evidence type="ECO:0008006" key="3">
    <source>
        <dbReference type="Google" id="ProtNLM"/>
    </source>
</evidence>
<protein>
    <recommendedName>
        <fullName evidence="3">Helix-turn-helix transcriptional regulator</fullName>
    </recommendedName>
</protein>
<name>A0A5C6UEA6_9SPHN</name>
<dbReference type="GO" id="GO:0003677">
    <property type="term" value="F:DNA binding"/>
    <property type="evidence" value="ECO:0007669"/>
    <property type="project" value="InterPro"/>
</dbReference>
<dbReference type="Gene3D" id="1.10.260.40">
    <property type="entry name" value="lambda repressor-like DNA-binding domains"/>
    <property type="match status" value="1"/>
</dbReference>
<dbReference type="Proteomes" id="UP000321250">
    <property type="component" value="Unassembled WGS sequence"/>
</dbReference>
<dbReference type="EMBL" id="VOQR01000001">
    <property type="protein sequence ID" value="TXC70954.1"/>
    <property type="molecule type" value="Genomic_DNA"/>
</dbReference>
<proteinExistence type="predicted"/>
<accession>A0A5C6UEA6</accession>
<dbReference type="InterPro" id="IPR010982">
    <property type="entry name" value="Lambda_DNA-bd_dom_sf"/>
</dbReference>
<dbReference type="OrthoDB" id="7432665at2"/>
<gene>
    <name evidence="1" type="ORF">FSB78_08350</name>
</gene>
<dbReference type="SUPFAM" id="SSF47413">
    <property type="entry name" value="lambda repressor-like DNA-binding domains"/>
    <property type="match status" value="1"/>
</dbReference>
<comment type="caution">
    <text evidence="1">The sequence shown here is derived from an EMBL/GenBank/DDBJ whole genome shotgun (WGS) entry which is preliminary data.</text>
</comment>
<evidence type="ECO:0000313" key="1">
    <source>
        <dbReference type="EMBL" id="TXC70954.1"/>
    </source>
</evidence>
<organism evidence="1 2">
    <name type="scientific">Sphingomonas ginsenosidivorax</name>
    <dbReference type="NCBI Taxonomy" id="862135"/>
    <lineage>
        <taxon>Bacteria</taxon>
        <taxon>Pseudomonadati</taxon>
        <taxon>Pseudomonadota</taxon>
        <taxon>Alphaproteobacteria</taxon>
        <taxon>Sphingomonadales</taxon>
        <taxon>Sphingomonadaceae</taxon>
        <taxon>Sphingomonas</taxon>
    </lineage>
</organism>
<reference evidence="1 2" key="1">
    <citation type="journal article" date="2013" name="Antonie Van Leeuwenhoek">
        <title>Sphingomonas ginsenosidivorax sp. nov., with the ability to transform ginsenosides.</title>
        <authorList>
            <person name="Jin X.F."/>
            <person name="Kim J.K."/>
            <person name="Liu Q.M."/>
            <person name="Kang M.S."/>
            <person name="He D."/>
            <person name="Jin F.X."/>
            <person name="Kim S.C."/>
            <person name="Im W.T."/>
        </authorList>
    </citation>
    <scope>NUCLEOTIDE SEQUENCE [LARGE SCALE GENOMIC DNA]</scope>
    <source>
        <strain evidence="1 2">KHI67</strain>
    </source>
</reference>
<evidence type="ECO:0000313" key="2">
    <source>
        <dbReference type="Proteomes" id="UP000321250"/>
    </source>
</evidence>